<dbReference type="Proteomes" id="UP000001817">
    <property type="component" value="Chromosome 3"/>
</dbReference>
<reference evidence="1 2" key="1">
    <citation type="journal article" date="2006" name="Proc. Natl. Acad. Sci. U.S.A.">
        <title>Burkholderia xenovorans LB400 harbors a multi-replicon, 9.73-Mbp genome shaped for versatility.</title>
        <authorList>
            <person name="Chain P.S."/>
            <person name="Denef V.J."/>
            <person name="Konstantinidis K.T."/>
            <person name="Vergez L.M."/>
            <person name="Agullo L."/>
            <person name="Reyes V.L."/>
            <person name="Hauser L."/>
            <person name="Cordova M."/>
            <person name="Gomez L."/>
            <person name="Gonzalez M."/>
            <person name="Land M."/>
            <person name="Lao V."/>
            <person name="Larimer F."/>
            <person name="LiPuma J.J."/>
            <person name="Mahenthiralingam E."/>
            <person name="Malfatti S.A."/>
            <person name="Marx C.J."/>
            <person name="Parnell J.J."/>
            <person name="Ramette A."/>
            <person name="Richardson P."/>
            <person name="Seeger M."/>
            <person name="Smith D."/>
            <person name="Spilker T."/>
            <person name="Sul W.J."/>
            <person name="Tsoi T.V."/>
            <person name="Ulrich L.E."/>
            <person name="Zhulin I.B."/>
            <person name="Tiedje J.M."/>
        </authorList>
    </citation>
    <scope>NUCLEOTIDE SEQUENCE [LARGE SCALE GENOMIC DNA]</scope>
    <source>
        <strain evidence="1 2">LB400</strain>
    </source>
</reference>
<protein>
    <submittedName>
        <fullName evidence="1">Uncharacterized protein</fullName>
    </submittedName>
</protein>
<dbReference type="EMBL" id="CP000272">
    <property type="protein sequence ID" value="ABE36782.1"/>
    <property type="molecule type" value="Genomic_DNA"/>
</dbReference>
<proteinExistence type="predicted"/>
<sequence length="88" mass="9938">MTGSKQPSPLRRHCSSRRRAISVTNCSVASRIRANTACLCTETSWKATSTVFVNRRALRNGVRYFNPSSRIRPRCCTTSAYPPIHRPQ</sequence>
<dbReference type="AlphaFoldDB" id="Q13GK7"/>
<keyword evidence="2" id="KW-1185">Reference proteome</keyword>
<dbReference type="KEGG" id="bxe:Bxe_C0907"/>
<evidence type="ECO:0000313" key="2">
    <source>
        <dbReference type="Proteomes" id="UP000001817"/>
    </source>
</evidence>
<gene>
    <name evidence="1" type="ORF">Bxe_C0907</name>
</gene>
<dbReference type="STRING" id="266265.Bxe_C0907"/>
<name>Q13GK7_PARXL</name>
<organism evidence="1 2">
    <name type="scientific">Paraburkholderia xenovorans (strain LB400)</name>
    <dbReference type="NCBI Taxonomy" id="266265"/>
    <lineage>
        <taxon>Bacteria</taxon>
        <taxon>Pseudomonadati</taxon>
        <taxon>Pseudomonadota</taxon>
        <taxon>Betaproteobacteria</taxon>
        <taxon>Burkholderiales</taxon>
        <taxon>Burkholderiaceae</taxon>
        <taxon>Paraburkholderia</taxon>
    </lineage>
</organism>
<accession>Q13GK7</accession>
<evidence type="ECO:0000313" key="1">
    <source>
        <dbReference type="EMBL" id="ABE36782.1"/>
    </source>
</evidence>